<organism evidence="1 2">
    <name type="scientific">Gulo gulo</name>
    <name type="common">Wolverine</name>
    <name type="synonym">Gluton</name>
    <dbReference type="NCBI Taxonomy" id="48420"/>
    <lineage>
        <taxon>Eukaryota</taxon>
        <taxon>Metazoa</taxon>
        <taxon>Chordata</taxon>
        <taxon>Craniata</taxon>
        <taxon>Vertebrata</taxon>
        <taxon>Euteleostomi</taxon>
        <taxon>Mammalia</taxon>
        <taxon>Eutheria</taxon>
        <taxon>Laurasiatheria</taxon>
        <taxon>Carnivora</taxon>
        <taxon>Caniformia</taxon>
        <taxon>Musteloidea</taxon>
        <taxon>Mustelidae</taxon>
        <taxon>Guloninae</taxon>
        <taxon>Gulo</taxon>
    </lineage>
</organism>
<dbReference type="EMBL" id="CYRY02020710">
    <property type="protein sequence ID" value="VCW97133.1"/>
    <property type="molecule type" value="Genomic_DNA"/>
</dbReference>
<protein>
    <submittedName>
        <fullName evidence="1">Uncharacterized protein</fullName>
    </submittedName>
</protein>
<sequence length="25" mass="2757">MLDPVTNALSTHGTTIDPVDMFFSF</sequence>
<gene>
    <name evidence="1" type="ORF">BN2614_LOCUS1</name>
</gene>
<name>A0A9X9LVH0_GULGU</name>
<keyword evidence="2" id="KW-1185">Reference proteome</keyword>
<proteinExistence type="predicted"/>
<evidence type="ECO:0000313" key="1">
    <source>
        <dbReference type="EMBL" id="VCW97133.1"/>
    </source>
</evidence>
<accession>A0A9X9LVH0</accession>
<evidence type="ECO:0000313" key="2">
    <source>
        <dbReference type="Proteomes" id="UP000269945"/>
    </source>
</evidence>
<dbReference type="AlphaFoldDB" id="A0A9X9LVH0"/>
<dbReference type="Proteomes" id="UP000269945">
    <property type="component" value="Unassembled WGS sequence"/>
</dbReference>
<comment type="caution">
    <text evidence="1">The sequence shown here is derived from an EMBL/GenBank/DDBJ whole genome shotgun (WGS) entry which is preliminary data.</text>
</comment>
<reference evidence="1 2" key="1">
    <citation type="submission" date="2018-10" db="EMBL/GenBank/DDBJ databases">
        <authorList>
            <person name="Ekblom R."/>
            <person name="Jareborg N."/>
        </authorList>
    </citation>
    <scope>NUCLEOTIDE SEQUENCE [LARGE SCALE GENOMIC DNA]</scope>
    <source>
        <tissue evidence="1">Muscle</tissue>
    </source>
</reference>